<sequence>MLLLSFSTDFCSIVYYFFKYLIFLHILNLR</sequence>
<keyword evidence="1" id="KW-1133">Transmembrane helix</keyword>
<keyword evidence="1" id="KW-0812">Transmembrane</keyword>
<accession>A0A8S5UJL9</accession>
<feature type="transmembrane region" description="Helical" evidence="1">
    <location>
        <begin position="12"/>
        <end position="29"/>
    </location>
</feature>
<name>A0A8S5UJL9_9CAUD</name>
<proteinExistence type="predicted"/>
<protein>
    <submittedName>
        <fullName evidence="2">Actin cytoskeleton-regulatory complex protein</fullName>
    </submittedName>
</protein>
<reference evidence="2" key="1">
    <citation type="journal article" date="2021" name="Proc. Natl. Acad. Sci. U.S.A.">
        <title>A Catalog of Tens of Thousands of Viruses from Human Metagenomes Reveals Hidden Associations with Chronic Diseases.</title>
        <authorList>
            <person name="Tisza M.J."/>
            <person name="Buck C.B."/>
        </authorList>
    </citation>
    <scope>NUCLEOTIDE SEQUENCE</scope>
    <source>
        <strain evidence="2">Ct3gT1</strain>
    </source>
</reference>
<keyword evidence="1" id="KW-0472">Membrane</keyword>
<evidence type="ECO:0000313" key="2">
    <source>
        <dbReference type="EMBL" id="DAF94594.1"/>
    </source>
</evidence>
<dbReference type="EMBL" id="BK016094">
    <property type="protein sequence ID" value="DAF94594.1"/>
    <property type="molecule type" value="Genomic_DNA"/>
</dbReference>
<evidence type="ECO:0000256" key="1">
    <source>
        <dbReference type="SAM" id="Phobius"/>
    </source>
</evidence>
<organism evidence="2">
    <name type="scientific">Siphoviridae sp. ct3gT1</name>
    <dbReference type="NCBI Taxonomy" id="2825323"/>
    <lineage>
        <taxon>Viruses</taxon>
        <taxon>Duplodnaviria</taxon>
        <taxon>Heunggongvirae</taxon>
        <taxon>Uroviricota</taxon>
        <taxon>Caudoviricetes</taxon>
    </lineage>
</organism>